<dbReference type="InterPro" id="IPR013840">
    <property type="entry name" value="DNAligase_N"/>
</dbReference>
<name>A0A0G1U543_9BACT</name>
<dbReference type="Proteomes" id="UP000033882">
    <property type="component" value="Unassembled WGS sequence"/>
</dbReference>
<dbReference type="EC" id="6.5.1.2" evidence="2 14"/>
<keyword evidence="8 14" id="KW-0862">Zinc</keyword>
<dbReference type="SUPFAM" id="SSF56091">
    <property type="entry name" value="DNA ligase/mRNA capping enzyme, catalytic domain"/>
    <property type="match status" value="1"/>
</dbReference>
<keyword evidence="9 14" id="KW-0460">Magnesium</keyword>
<dbReference type="SMART" id="SM00532">
    <property type="entry name" value="LIGANc"/>
    <property type="match status" value="1"/>
</dbReference>
<dbReference type="Gene3D" id="6.20.10.30">
    <property type="match status" value="1"/>
</dbReference>
<dbReference type="HAMAP" id="MF_01588">
    <property type="entry name" value="DNA_ligase_A"/>
    <property type="match status" value="1"/>
</dbReference>
<evidence type="ECO:0000256" key="4">
    <source>
        <dbReference type="ARBA" id="ARBA00022598"/>
    </source>
</evidence>
<dbReference type="InterPro" id="IPR010994">
    <property type="entry name" value="RuvA_2-like"/>
</dbReference>
<evidence type="ECO:0000256" key="1">
    <source>
        <dbReference type="ARBA" id="ARBA00004067"/>
    </source>
</evidence>
<evidence type="ECO:0000256" key="3">
    <source>
        <dbReference type="ARBA" id="ARBA00013308"/>
    </source>
</evidence>
<dbReference type="AlphaFoldDB" id="A0A0G1U543"/>
<keyword evidence="10 14" id="KW-0520">NAD</keyword>
<dbReference type="CDD" id="cd00114">
    <property type="entry name" value="LIGANc"/>
    <property type="match status" value="1"/>
</dbReference>
<evidence type="ECO:0000313" key="16">
    <source>
        <dbReference type="EMBL" id="KKU89159.1"/>
    </source>
</evidence>
<dbReference type="PATRIC" id="fig|1619005.3.peg.948"/>
<dbReference type="InterPro" id="IPR033136">
    <property type="entry name" value="DNA_ligase_CS"/>
</dbReference>
<evidence type="ECO:0000256" key="14">
    <source>
        <dbReference type="HAMAP-Rule" id="MF_01588"/>
    </source>
</evidence>
<evidence type="ECO:0000256" key="12">
    <source>
        <dbReference type="ARBA" id="ARBA00034005"/>
    </source>
</evidence>
<keyword evidence="6 14" id="KW-0479">Metal-binding</keyword>
<dbReference type="Pfam" id="PF03120">
    <property type="entry name" value="OB_DNA_ligase"/>
    <property type="match status" value="1"/>
</dbReference>
<reference evidence="16 17" key="1">
    <citation type="journal article" date="2015" name="Nature">
        <title>rRNA introns, odd ribosomes, and small enigmatic genomes across a large radiation of phyla.</title>
        <authorList>
            <person name="Brown C.T."/>
            <person name="Hug L.A."/>
            <person name="Thomas B.C."/>
            <person name="Sharon I."/>
            <person name="Castelle C.J."/>
            <person name="Singh A."/>
            <person name="Wilkins M.J."/>
            <person name="Williams K.H."/>
            <person name="Banfield J.F."/>
        </authorList>
    </citation>
    <scope>NUCLEOTIDE SEQUENCE [LARGE SCALE GENOMIC DNA]</scope>
</reference>
<keyword evidence="7 14" id="KW-0227">DNA damage</keyword>
<dbReference type="Gene3D" id="3.40.50.10190">
    <property type="entry name" value="BRCT domain"/>
    <property type="match status" value="1"/>
</dbReference>
<dbReference type="SUPFAM" id="SSF47781">
    <property type="entry name" value="RuvA domain 2-like"/>
    <property type="match status" value="1"/>
</dbReference>
<evidence type="ECO:0000256" key="5">
    <source>
        <dbReference type="ARBA" id="ARBA00022705"/>
    </source>
</evidence>
<dbReference type="SUPFAM" id="SSF50249">
    <property type="entry name" value="Nucleic acid-binding proteins"/>
    <property type="match status" value="1"/>
</dbReference>
<feature type="binding site" evidence="14">
    <location>
        <position position="436"/>
    </location>
    <ligand>
        <name>Zn(2+)</name>
        <dbReference type="ChEBI" id="CHEBI:29105"/>
    </ligand>
</feature>
<evidence type="ECO:0000256" key="10">
    <source>
        <dbReference type="ARBA" id="ARBA00023027"/>
    </source>
</evidence>
<dbReference type="NCBIfam" id="TIGR00575">
    <property type="entry name" value="dnlj"/>
    <property type="match status" value="1"/>
</dbReference>
<evidence type="ECO:0000256" key="2">
    <source>
        <dbReference type="ARBA" id="ARBA00012722"/>
    </source>
</evidence>
<dbReference type="CDD" id="cd17748">
    <property type="entry name" value="BRCT_DNA_ligase_like"/>
    <property type="match status" value="1"/>
</dbReference>
<feature type="binding site" evidence="14">
    <location>
        <begin position="83"/>
        <end position="84"/>
    </location>
    <ligand>
        <name>NAD(+)</name>
        <dbReference type="ChEBI" id="CHEBI:57540"/>
    </ligand>
</feature>
<evidence type="ECO:0000313" key="17">
    <source>
        <dbReference type="Proteomes" id="UP000033882"/>
    </source>
</evidence>
<dbReference type="SMART" id="SM00292">
    <property type="entry name" value="BRCT"/>
    <property type="match status" value="1"/>
</dbReference>
<dbReference type="Pfam" id="PF01653">
    <property type="entry name" value="DNA_ligase_aden"/>
    <property type="match status" value="1"/>
</dbReference>
<evidence type="ECO:0000256" key="9">
    <source>
        <dbReference type="ARBA" id="ARBA00022842"/>
    </source>
</evidence>
<dbReference type="SMART" id="SM00278">
    <property type="entry name" value="HhH1"/>
    <property type="match status" value="3"/>
</dbReference>
<dbReference type="PROSITE" id="PS01056">
    <property type="entry name" value="DNA_LIGASE_N2"/>
    <property type="match status" value="1"/>
</dbReference>
<dbReference type="FunFam" id="2.40.50.140:FF:000012">
    <property type="entry name" value="DNA ligase"/>
    <property type="match status" value="1"/>
</dbReference>
<comment type="caution">
    <text evidence="16">The sequence shown here is derived from an EMBL/GenBank/DDBJ whole genome shotgun (WGS) entry which is preliminary data.</text>
</comment>
<sequence>MKKDEASNRIIQLRKTINHHRYLYHVLDEQEISDAALDSLKKELFDLEQQYPEFITPDSPTQRVGGTPLKAFKKVAHEAQMLSFNDAFSQEDMRDWMKRNENYLSQPPSPQISNSLLPTSNLFYGELKIDGFAIELLYEDGTLKQASTRGDGIIGEDVTQNIRTVEAIPLELISANKARANAKKLGLAIDKFDFTAKHLVVRGEVFLTKKEFYRINKEQEEKGQKLFANPRNIAAGSVRQLDPKVTASRKLDSYQYAFVTNIGQTTHEEEHLLLKAFGFKTNPHNKSLTSLEDVFAFRDWWDHHREKIDYEIDGIVVMINDNATWGALGIVGKAPRGGIAYKFSPQEATTVIEDIKVQVGRTGTLTPVAVMRPVTVGGVTISHATLHNADQIERLGLKIGDTVVISRAGDVIPQITEVLKDMRTGKERVFTMPQSCPADGSPVVRDGVAYRCSNKKCGARNSENIRHFVSRSAFDIRGLGPKIIDRFMDEGLISDAADIFTLTEGDIKTLERFGDKSAENIIREIAEHKKITLPRFLYSLGIIHVGEETSRALASALPISNFEFQILNLISAIQNMSLVALREIPDIGAVVATSIHEWFFDHHNLDLLHRLETLGVTLETVRTPAGTKFRGKIFVLTGSMESMSRNEAKEKIRALGGELSESVSKKTSYVVAGETPGSKLQKAQQLGVPILTEKEFLALV</sequence>
<dbReference type="PANTHER" id="PTHR23389:SF9">
    <property type="entry name" value="DNA LIGASE"/>
    <property type="match status" value="1"/>
</dbReference>
<evidence type="ECO:0000256" key="13">
    <source>
        <dbReference type="ARBA" id="ARBA00060881"/>
    </source>
</evidence>
<dbReference type="InterPro" id="IPR001679">
    <property type="entry name" value="DNA_ligase"/>
</dbReference>
<dbReference type="Gene3D" id="2.40.50.140">
    <property type="entry name" value="Nucleic acid-binding proteins"/>
    <property type="match status" value="1"/>
</dbReference>
<feature type="binding site" evidence="14">
    <location>
        <position position="342"/>
    </location>
    <ligand>
        <name>NAD(+)</name>
        <dbReference type="ChEBI" id="CHEBI:57540"/>
    </ligand>
</feature>
<dbReference type="EMBL" id="LCPB01000018">
    <property type="protein sequence ID" value="KKU89159.1"/>
    <property type="molecule type" value="Genomic_DNA"/>
</dbReference>
<evidence type="ECO:0000256" key="11">
    <source>
        <dbReference type="ARBA" id="ARBA00023204"/>
    </source>
</evidence>
<dbReference type="InterPro" id="IPR013839">
    <property type="entry name" value="DNAligase_adenylation"/>
</dbReference>
<comment type="catalytic activity">
    <reaction evidence="12 14">
        <text>NAD(+) + (deoxyribonucleotide)n-3'-hydroxyl + 5'-phospho-(deoxyribonucleotide)m = (deoxyribonucleotide)n+m + AMP + beta-nicotinamide D-nucleotide.</text>
        <dbReference type="EC" id="6.5.1.2"/>
    </reaction>
</comment>
<evidence type="ECO:0000256" key="7">
    <source>
        <dbReference type="ARBA" id="ARBA00022763"/>
    </source>
</evidence>
<dbReference type="InterPro" id="IPR004150">
    <property type="entry name" value="NAD_DNA_ligase_OB"/>
</dbReference>
<dbReference type="Pfam" id="PF12826">
    <property type="entry name" value="HHH_2"/>
    <property type="match status" value="1"/>
</dbReference>
<dbReference type="Pfam" id="PF00533">
    <property type="entry name" value="BRCT"/>
    <property type="match status" value="1"/>
</dbReference>
<proteinExistence type="inferred from homology"/>
<dbReference type="InterPro" id="IPR036420">
    <property type="entry name" value="BRCT_dom_sf"/>
</dbReference>
<dbReference type="Pfam" id="PF14520">
    <property type="entry name" value="HHH_5"/>
    <property type="match status" value="1"/>
</dbReference>
<feature type="binding site" evidence="14">
    <location>
        <position position="452"/>
    </location>
    <ligand>
        <name>Zn(2+)</name>
        <dbReference type="ChEBI" id="CHEBI:29105"/>
    </ligand>
</feature>
<dbReference type="InterPro" id="IPR001357">
    <property type="entry name" value="BRCT_dom"/>
</dbReference>
<dbReference type="SUPFAM" id="SSF52113">
    <property type="entry name" value="BRCT domain"/>
    <property type="match status" value="1"/>
</dbReference>
<comment type="similarity">
    <text evidence="13 14">Belongs to the NAD-dependent DNA ligase family. LigA subfamily.</text>
</comment>
<dbReference type="GO" id="GO:0006260">
    <property type="term" value="P:DNA replication"/>
    <property type="evidence" value="ECO:0007669"/>
    <property type="project" value="UniProtKB-KW"/>
</dbReference>
<accession>A0A0G1U543</accession>
<dbReference type="Gene3D" id="1.10.150.20">
    <property type="entry name" value="5' to 3' exonuclease, C-terminal subdomain"/>
    <property type="match status" value="2"/>
</dbReference>
<comment type="caution">
    <text evidence="14">Lacks conserved residue(s) required for the propagation of feature annotation.</text>
</comment>
<dbReference type="GO" id="GO:0003911">
    <property type="term" value="F:DNA ligase (NAD+) activity"/>
    <property type="evidence" value="ECO:0007669"/>
    <property type="project" value="UniProtKB-UniRule"/>
</dbReference>
<keyword evidence="4 14" id="KW-0436">Ligase</keyword>
<keyword evidence="11 14" id="KW-0234">DNA repair</keyword>
<dbReference type="NCBIfam" id="NF005932">
    <property type="entry name" value="PRK07956.1"/>
    <property type="match status" value="1"/>
</dbReference>
<comment type="cofactor">
    <cofactor evidence="14">
        <name>Mg(2+)</name>
        <dbReference type="ChEBI" id="CHEBI:18420"/>
    </cofactor>
    <cofactor evidence="14">
        <name>Mn(2+)</name>
        <dbReference type="ChEBI" id="CHEBI:29035"/>
    </cofactor>
</comment>
<evidence type="ECO:0000256" key="8">
    <source>
        <dbReference type="ARBA" id="ARBA00022833"/>
    </source>
</evidence>
<dbReference type="InterPro" id="IPR012340">
    <property type="entry name" value="NA-bd_OB-fold"/>
</dbReference>
<dbReference type="Gene3D" id="3.30.470.30">
    <property type="entry name" value="DNA ligase/mRNA capping enzyme"/>
    <property type="match status" value="1"/>
</dbReference>
<dbReference type="PIRSF" id="PIRSF001604">
    <property type="entry name" value="LigA"/>
    <property type="match status" value="1"/>
</dbReference>
<feature type="active site" description="N6-AMP-lysine intermediate" evidence="14">
    <location>
        <position position="128"/>
    </location>
</feature>
<evidence type="ECO:0000259" key="15">
    <source>
        <dbReference type="PROSITE" id="PS50172"/>
    </source>
</evidence>
<dbReference type="GO" id="GO:0006281">
    <property type="term" value="P:DNA repair"/>
    <property type="evidence" value="ECO:0007669"/>
    <property type="project" value="UniProtKB-KW"/>
</dbReference>
<dbReference type="InterPro" id="IPR041663">
    <property type="entry name" value="DisA/LigA_HHH"/>
</dbReference>
<dbReference type="InterPro" id="IPR003583">
    <property type="entry name" value="Hlx-hairpin-Hlx_DNA-bd_motif"/>
</dbReference>
<feature type="binding site" evidence="14">
    <location>
        <position position="457"/>
    </location>
    <ligand>
        <name>Zn(2+)</name>
        <dbReference type="ChEBI" id="CHEBI:29105"/>
    </ligand>
</feature>
<dbReference type="GO" id="GO:0003677">
    <property type="term" value="F:DNA binding"/>
    <property type="evidence" value="ECO:0007669"/>
    <property type="project" value="InterPro"/>
</dbReference>
<dbReference type="FunFam" id="1.10.150.20:FF:000007">
    <property type="entry name" value="DNA ligase"/>
    <property type="match status" value="1"/>
</dbReference>
<feature type="binding site" evidence="14">
    <location>
        <position position="126"/>
    </location>
    <ligand>
        <name>NAD(+)</name>
        <dbReference type="ChEBI" id="CHEBI:57540"/>
    </ligand>
</feature>
<dbReference type="Gene3D" id="1.10.287.610">
    <property type="entry name" value="Helix hairpin bin"/>
    <property type="match status" value="1"/>
</dbReference>
<feature type="binding site" evidence="14">
    <location>
        <position position="204"/>
    </location>
    <ligand>
        <name>NAD(+)</name>
        <dbReference type="ChEBI" id="CHEBI:57540"/>
    </ligand>
</feature>
<gene>
    <name evidence="14" type="primary">ligA</name>
    <name evidence="16" type="ORF">UY19_C0018G0004</name>
</gene>
<feature type="domain" description="BRCT" evidence="15">
    <location>
        <begin position="624"/>
        <end position="700"/>
    </location>
</feature>
<dbReference type="PROSITE" id="PS50172">
    <property type="entry name" value="BRCT"/>
    <property type="match status" value="1"/>
</dbReference>
<dbReference type="GO" id="GO:0046872">
    <property type="term" value="F:metal ion binding"/>
    <property type="evidence" value="ECO:0007669"/>
    <property type="project" value="UniProtKB-KW"/>
</dbReference>
<feature type="binding site" evidence="14">
    <location>
        <position position="149"/>
    </location>
    <ligand>
        <name>NAD(+)</name>
        <dbReference type="ChEBI" id="CHEBI:57540"/>
    </ligand>
</feature>
<protein>
    <recommendedName>
        <fullName evidence="3 14">DNA ligase</fullName>
        <ecNumber evidence="2 14">6.5.1.2</ecNumber>
    </recommendedName>
    <alternativeName>
        <fullName evidence="14">Polydeoxyribonucleotide synthase [NAD(+)]</fullName>
    </alternativeName>
</protein>
<organism evidence="16 17">
    <name type="scientific">Candidatus Wolfebacteria bacterium GW2011_GWA2_47_9b</name>
    <dbReference type="NCBI Taxonomy" id="1619005"/>
    <lineage>
        <taxon>Bacteria</taxon>
        <taxon>Candidatus Wolfeibacteriota</taxon>
    </lineage>
</organism>
<evidence type="ECO:0000256" key="6">
    <source>
        <dbReference type="ARBA" id="ARBA00022723"/>
    </source>
</evidence>
<keyword evidence="14" id="KW-0464">Manganese</keyword>
<comment type="function">
    <text evidence="1 14">DNA ligase that catalyzes the formation of phosphodiester linkages between 5'-phosphoryl and 3'-hydroxyl groups in double-stranded DNA using NAD as a coenzyme and as the energy source for the reaction. It is essential for DNA replication and repair of damaged DNA.</text>
</comment>
<keyword evidence="5 14" id="KW-0235">DNA replication</keyword>
<dbReference type="PANTHER" id="PTHR23389">
    <property type="entry name" value="CHROMOSOME TRANSMISSION FIDELITY FACTOR 18"/>
    <property type="match status" value="1"/>
</dbReference>